<reference evidence="4 5" key="1">
    <citation type="submission" date="2017-06" db="EMBL/GenBank/DDBJ databases">
        <title>Comparative genomic analysis of Ambrosia Fusariam Clade fungi.</title>
        <authorList>
            <person name="Stajich J.E."/>
            <person name="Carrillo J."/>
            <person name="Kijimoto T."/>
            <person name="Eskalen A."/>
            <person name="O'Donnell K."/>
            <person name="Kasson M."/>
        </authorList>
    </citation>
    <scope>NUCLEOTIDE SEQUENCE [LARGE SCALE GENOMIC DNA]</scope>
    <source>
        <strain evidence="4 5">NRRL62584</strain>
    </source>
</reference>
<evidence type="ECO:0000256" key="1">
    <source>
        <dbReference type="ARBA" id="ARBA00023242"/>
    </source>
</evidence>
<comment type="caution">
    <text evidence="4">The sequence shown here is derived from an EMBL/GenBank/DDBJ whole genome shotgun (WGS) entry which is preliminary data.</text>
</comment>
<dbReference type="OrthoDB" id="4222821at2759"/>
<evidence type="ECO:0000256" key="2">
    <source>
        <dbReference type="SAM" id="MobiDB-lite"/>
    </source>
</evidence>
<dbReference type="AlphaFoldDB" id="A0A428QPM9"/>
<dbReference type="PROSITE" id="PS00463">
    <property type="entry name" value="ZN2_CY6_FUNGAL_1"/>
    <property type="match status" value="1"/>
</dbReference>
<dbReference type="STRING" id="1325734.A0A428QPM9"/>
<evidence type="ECO:0000259" key="3">
    <source>
        <dbReference type="PROSITE" id="PS50048"/>
    </source>
</evidence>
<dbReference type="GO" id="GO:0008270">
    <property type="term" value="F:zinc ion binding"/>
    <property type="evidence" value="ECO:0007669"/>
    <property type="project" value="InterPro"/>
</dbReference>
<dbReference type="Gene3D" id="4.10.240.10">
    <property type="entry name" value="Zn(2)-C6 fungal-type DNA-binding domain"/>
    <property type="match status" value="1"/>
</dbReference>
<dbReference type="Proteomes" id="UP000288168">
    <property type="component" value="Unassembled WGS sequence"/>
</dbReference>
<evidence type="ECO:0000313" key="4">
    <source>
        <dbReference type="EMBL" id="RSL67210.1"/>
    </source>
</evidence>
<gene>
    <name evidence="4" type="ORF">CEP54_003295</name>
</gene>
<feature type="domain" description="Zn(2)-C6 fungal-type" evidence="3">
    <location>
        <begin position="13"/>
        <end position="44"/>
    </location>
</feature>
<proteinExistence type="predicted"/>
<evidence type="ECO:0000313" key="5">
    <source>
        <dbReference type="Proteomes" id="UP000288168"/>
    </source>
</evidence>
<dbReference type="InterPro" id="IPR001138">
    <property type="entry name" value="Zn2Cys6_DnaBD"/>
</dbReference>
<feature type="region of interest" description="Disordered" evidence="2">
    <location>
        <begin position="231"/>
        <end position="253"/>
    </location>
</feature>
<accession>A0A428QPM9</accession>
<dbReference type="CDD" id="cd00067">
    <property type="entry name" value="GAL4"/>
    <property type="match status" value="1"/>
</dbReference>
<dbReference type="Pfam" id="PF00172">
    <property type="entry name" value="Zn_clus"/>
    <property type="match status" value="1"/>
</dbReference>
<organism evidence="4 5">
    <name type="scientific">Fusarium duplospermum</name>
    <dbReference type="NCBI Taxonomy" id="1325734"/>
    <lineage>
        <taxon>Eukaryota</taxon>
        <taxon>Fungi</taxon>
        <taxon>Dikarya</taxon>
        <taxon>Ascomycota</taxon>
        <taxon>Pezizomycotina</taxon>
        <taxon>Sordariomycetes</taxon>
        <taxon>Hypocreomycetidae</taxon>
        <taxon>Hypocreales</taxon>
        <taxon>Nectriaceae</taxon>
        <taxon>Fusarium</taxon>
        <taxon>Fusarium solani species complex</taxon>
    </lineage>
</organism>
<dbReference type="EMBL" id="NKCI01000021">
    <property type="protein sequence ID" value="RSL67210.1"/>
    <property type="molecule type" value="Genomic_DNA"/>
</dbReference>
<protein>
    <recommendedName>
        <fullName evidence="3">Zn(2)-C6 fungal-type domain-containing protein</fullName>
    </recommendedName>
</protein>
<feature type="compositionally biased region" description="Low complexity" evidence="2">
    <location>
        <begin position="234"/>
        <end position="247"/>
    </location>
</feature>
<dbReference type="PROSITE" id="PS50048">
    <property type="entry name" value="ZN2_CY6_FUNGAL_2"/>
    <property type="match status" value="1"/>
</dbReference>
<sequence length="399" mass="44680">MHPSPHPNQIRSACERCRRQKLRCARPVGPSASCARCTRLGLPCQPGLQRRVGRPPKKDLVLRKPSEVALSPVDSRTQDPSSEDMQFLQGLLDDPISGFNWNLDSFCSYDPENLPFPMENWPAVRQLDPPGIQQRIIVPTKLHFETLSKLNVEIHKGWNHVANCTENTPFDEFICDSYASISGFENLQMVMKSAQEFLVVIKALHRQLGTRTATHRGRTARSDMTALVMDPALSGTTSPSSTGSPPGEAGTAPSLPPVFDSPTMFLVISCYVQLIKHFEFILKCIFDSVSDENQDLIRPAPMEYARVPLVEASTQFILFSELVRHVLSQINLVLGLPSMWSNRSAWTGLLTCQRYKDMVNVELGAMEGMWTARPGKLIEMTRLIKEMFVEFSMMGIDAS</sequence>
<dbReference type="SUPFAM" id="SSF57701">
    <property type="entry name" value="Zn2/Cys6 DNA-binding domain"/>
    <property type="match status" value="1"/>
</dbReference>
<dbReference type="InterPro" id="IPR036864">
    <property type="entry name" value="Zn2-C6_fun-type_DNA-bd_sf"/>
</dbReference>
<keyword evidence="1" id="KW-0539">Nucleus</keyword>
<name>A0A428QPM9_9HYPO</name>
<keyword evidence="5" id="KW-1185">Reference proteome</keyword>
<dbReference type="GO" id="GO:0000981">
    <property type="term" value="F:DNA-binding transcription factor activity, RNA polymerase II-specific"/>
    <property type="evidence" value="ECO:0007669"/>
    <property type="project" value="InterPro"/>
</dbReference>